<organism evidence="3 4">
    <name type="scientific">Protomyces lactucae-debilis</name>
    <dbReference type="NCBI Taxonomy" id="2754530"/>
    <lineage>
        <taxon>Eukaryota</taxon>
        <taxon>Fungi</taxon>
        <taxon>Dikarya</taxon>
        <taxon>Ascomycota</taxon>
        <taxon>Taphrinomycotina</taxon>
        <taxon>Taphrinomycetes</taxon>
        <taxon>Taphrinales</taxon>
        <taxon>Protomycetaceae</taxon>
        <taxon>Protomyces</taxon>
    </lineage>
</organism>
<dbReference type="GeneID" id="63786842"/>
<accession>A0A1Y2ES02</accession>
<feature type="region of interest" description="Disordered" evidence="1">
    <location>
        <begin position="1"/>
        <end position="36"/>
    </location>
</feature>
<feature type="domain" description="Retrovirus-related Pol polyprotein from transposon TNT 1-94-like beta-barrel" evidence="2">
    <location>
        <begin position="389"/>
        <end position="460"/>
    </location>
</feature>
<evidence type="ECO:0000313" key="3">
    <source>
        <dbReference type="EMBL" id="ORY74370.1"/>
    </source>
</evidence>
<keyword evidence="4" id="KW-1185">Reference proteome</keyword>
<reference evidence="3 4" key="1">
    <citation type="submission" date="2016-07" db="EMBL/GenBank/DDBJ databases">
        <title>Pervasive Adenine N6-methylation of Active Genes in Fungi.</title>
        <authorList>
            <consortium name="DOE Joint Genome Institute"/>
            <person name="Mondo S.J."/>
            <person name="Dannebaum R.O."/>
            <person name="Kuo R.C."/>
            <person name="Labutti K."/>
            <person name="Haridas S."/>
            <person name="Kuo A."/>
            <person name="Salamov A."/>
            <person name="Ahrendt S.R."/>
            <person name="Lipzen A."/>
            <person name="Sullivan W."/>
            <person name="Andreopoulos W.B."/>
            <person name="Clum A."/>
            <person name="Lindquist E."/>
            <person name="Daum C."/>
            <person name="Ramamoorthy G.K."/>
            <person name="Gryganskyi A."/>
            <person name="Culley D."/>
            <person name="Magnuson J.K."/>
            <person name="James T.Y."/>
            <person name="O'Malley M.A."/>
            <person name="Stajich J.E."/>
            <person name="Spatafora J.W."/>
            <person name="Visel A."/>
            <person name="Grigoriev I.V."/>
        </authorList>
    </citation>
    <scope>NUCLEOTIDE SEQUENCE [LARGE SCALE GENOMIC DNA]</scope>
    <source>
        <strain evidence="3 4">12-1054</strain>
    </source>
</reference>
<dbReference type="Proteomes" id="UP000193685">
    <property type="component" value="Unassembled WGS sequence"/>
</dbReference>
<evidence type="ECO:0000259" key="2">
    <source>
        <dbReference type="Pfam" id="PF22936"/>
    </source>
</evidence>
<comment type="caution">
    <text evidence="3">The sequence shown here is derived from an EMBL/GenBank/DDBJ whole genome shotgun (WGS) entry which is preliminary data.</text>
</comment>
<gene>
    <name evidence="3" type="ORF">BCR37DRAFT_384494</name>
</gene>
<sequence length="474" mass="53020">MSSPAGSSADMPGHEPPLGQEPPFGQEPPIGQEPPTAALEPYMQQKLLQMEQSNKLLSEQVSTLLKHIGGPSTQQSLVQKQLWSILPEPSITLLMPSRDLMKSSLETVAKLTLESDGSNWYEFVTRVLQTMRSSGTNSAIAFPTSSRVELFSKLDNNPGLIELHNRWHAAVVTSAWQCTAVVGEDTLWGCMECFAPDASHWDAIRRQFASIKCRTWSEVDVKRYLKEVDELCKDALATGHDPKTNELGQLISWVLQGLPRNEMTSNIILLVRDRIGGFTTYSSFVKYIVGSAVALRDHYPTQSANLTTMAGRHAVKPSRPFSPEHGWWHPVAGGYCDEVGHSMKECFSNPKGANYRSKTAHCLSRTLHINLMRDSLSVDPESPFTNEYTIDSGANQHLTDSRADLTSFVNARIKVQFADHSTAYTEGYGKLTMKVRDSDGQTRTITLDQVFCAPWARVKLTTWRDRTYRRRQEA</sequence>
<dbReference type="RefSeq" id="XP_040722019.1">
    <property type="nucleotide sequence ID" value="XM_040870243.1"/>
</dbReference>
<dbReference type="AlphaFoldDB" id="A0A1Y2ES02"/>
<protein>
    <recommendedName>
        <fullName evidence="2">Retrovirus-related Pol polyprotein from transposon TNT 1-94-like beta-barrel domain-containing protein</fullName>
    </recommendedName>
</protein>
<name>A0A1Y2ES02_PROLT</name>
<proteinExistence type="predicted"/>
<dbReference type="EMBL" id="MCFI01000030">
    <property type="protein sequence ID" value="ORY74370.1"/>
    <property type="molecule type" value="Genomic_DNA"/>
</dbReference>
<dbReference type="InterPro" id="IPR054722">
    <property type="entry name" value="PolX-like_BBD"/>
</dbReference>
<evidence type="ECO:0000256" key="1">
    <source>
        <dbReference type="SAM" id="MobiDB-lite"/>
    </source>
</evidence>
<evidence type="ECO:0000313" key="4">
    <source>
        <dbReference type="Proteomes" id="UP000193685"/>
    </source>
</evidence>
<dbReference type="Pfam" id="PF22936">
    <property type="entry name" value="Pol_BBD"/>
    <property type="match status" value="1"/>
</dbReference>